<feature type="region of interest" description="Disordered" evidence="1">
    <location>
        <begin position="1"/>
        <end position="34"/>
    </location>
</feature>
<name>Q6XN52_RHOER</name>
<feature type="compositionally biased region" description="Polar residues" evidence="1">
    <location>
        <begin position="1"/>
        <end position="16"/>
    </location>
</feature>
<dbReference type="EMBL" id="AY223810">
    <property type="protein sequence ID" value="AAP73979.1"/>
    <property type="molecule type" value="Genomic_DNA"/>
</dbReference>
<keyword evidence="2" id="KW-0812">Transmembrane</keyword>
<feature type="transmembrane region" description="Helical" evidence="2">
    <location>
        <begin position="297"/>
        <end position="317"/>
    </location>
</feature>
<gene>
    <name evidence="3" type="ORF">PBD2.094</name>
</gene>
<feature type="transmembrane region" description="Helical" evidence="2">
    <location>
        <begin position="337"/>
        <end position="360"/>
    </location>
</feature>
<dbReference type="AlphaFoldDB" id="Q6XN52"/>
<protein>
    <recommendedName>
        <fullName evidence="4">ZIP family metal transporter</fullName>
    </recommendedName>
</protein>
<evidence type="ECO:0000256" key="1">
    <source>
        <dbReference type="SAM" id="MobiDB-lite"/>
    </source>
</evidence>
<keyword evidence="2" id="KW-1133">Transmembrane helix</keyword>
<feature type="transmembrane region" description="Helical" evidence="2">
    <location>
        <begin position="38"/>
        <end position="60"/>
    </location>
</feature>
<sequence>MSDAPNSTPPTSTHENSLGAAGSAQTESDHGDTSRAGLWFRGAAVLAIIVVALTALAMLAGQSLPERTGPPIENISVERTALEPGRITLTLRNTGPDAVTVAQVAVNDTFVDLVGAADPIGRLESQTVTLDYPWITGQPYLVSMLTSTGLVIEHEIPAAVATPAPGVAFFGLMALLGTYVGIIPVLLGMLLLPVMRRAGTRAVRFVLAVTVGLLAFLIFDGTSEGFKLAAASSGAFGGGTLVVLGAVIAFLTLTCIDRYLRGKRRRAGTTGASELSLALMISIGIGLHNLGEGLAIGSAYAVGELALGAFLVIGFTLHNTTEGLAIIAPLARRRTPLLTLLGLGLIAGAPAILGAVIGAGVDNREVSALLLGVGVGAIIQVIIQIAPSLRTQGRSDLDPLVLVGVGVGILLMFLTGLVVPA</sequence>
<feature type="transmembrane region" description="Helical" evidence="2">
    <location>
        <begin position="167"/>
        <end position="190"/>
    </location>
</feature>
<proteinExistence type="predicted"/>
<organism evidence="3">
    <name type="scientific">Rhodococcus erythropolis</name>
    <name type="common">Arthrobacter picolinophilus</name>
    <dbReference type="NCBI Taxonomy" id="1833"/>
    <lineage>
        <taxon>Bacteria</taxon>
        <taxon>Bacillati</taxon>
        <taxon>Actinomycetota</taxon>
        <taxon>Actinomycetes</taxon>
        <taxon>Mycobacteriales</taxon>
        <taxon>Nocardiaceae</taxon>
        <taxon>Rhodococcus</taxon>
        <taxon>Rhodococcus erythropolis group</taxon>
    </lineage>
</organism>
<keyword evidence="2" id="KW-0472">Membrane</keyword>
<reference evidence="3" key="1">
    <citation type="journal article" date="2003" name="J. Bacteriol.">
        <title>Complete nucleotide sequence and genetic organization of the 210-kilobase linear plasmid of Rhodococcus erythropolis BD2.</title>
        <authorList>
            <person name="Stecker C."/>
            <person name="Johann A."/>
            <person name="Herzberg C."/>
            <person name="Averhoff B."/>
            <person name="Gottschalk G."/>
        </authorList>
    </citation>
    <scope>NUCLEOTIDE SEQUENCE</scope>
    <source>
        <strain evidence="3">BD2</strain>
        <plasmid evidence="3">pBD2</plasmid>
    </source>
</reference>
<feature type="transmembrane region" description="Helical" evidence="2">
    <location>
        <begin position="399"/>
        <end position="419"/>
    </location>
</feature>
<evidence type="ECO:0008006" key="4">
    <source>
        <dbReference type="Google" id="ProtNLM"/>
    </source>
</evidence>
<geneLocation type="plasmid" evidence="3">
    <name>pBD2</name>
</geneLocation>
<dbReference type="RefSeq" id="WP_011133437.1">
    <property type="nucleotide sequence ID" value="NZ_JOIL01000049.1"/>
</dbReference>
<keyword evidence="3" id="KW-0614">Plasmid</keyword>
<evidence type="ECO:0000313" key="3">
    <source>
        <dbReference type="EMBL" id="AAP73979.1"/>
    </source>
</evidence>
<accession>Q6XN52</accession>
<feature type="transmembrane region" description="Helical" evidence="2">
    <location>
        <begin position="239"/>
        <end position="260"/>
    </location>
</feature>
<feature type="transmembrane region" description="Helical" evidence="2">
    <location>
        <begin position="202"/>
        <end position="219"/>
    </location>
</feature>
<feature type="transmembrane region" description="Helical" evidence="2">
    <location>
        <begin position="366"/>
        <end position="387"/>
    </location>
</feature>
<evidence type="ECO:0000256" key="2">
    <source>
        <dbReference type="SAM" id="Phobius"/>
    </source>
</evidence>